<feature type="compositionally biased region" description="Low complexity" evidence="1">
    <location>
        <begin position="237"/>
        <end position="251"/>
    </location>
</feature>
<dbReference type="Gene3D" id="2.80.10.50">
    <property type="match status" value="1"/>
</dbReference>
<name>A0ABQ3DBJ6_9ACTN</name>
<evidence type="ECO:0000313" key="3">
    <source>
        <dbReference type="EMBL" id="GHA71154.1"/>
    </source>
</evidence>
<protein>
    <recommendedName>
        <fullName evidence="2">Ricin B lectin domain-containing protein</fullName>
    </recommendedName>
</protein>
<feature type="compositionally biased region" description="Low complexity" evidence="1">
    <location>
        <begin position="167"/>
        <end position="178"/>
    </location>
</feature>
<feature type="region of interest" description="Disordered" evidence="1">
    <location>
        <begin position="1"/>
        <end position="112"/>
    </location>
</feature>
<dbReference type="SUPFAM" id="SSF50370">
    <property type="entry name" value="Ricin B-like lectins"/>
    <property type="match status" value="1"/>
</dbReference>
<feature type="compositionally biased region" description="Low complexity" evidence="1">
    <location>
        <begin position="57"/>
        <end position="80"/>
    </location>
</feature>
<reference evidence="4" key="1">
    <citation type="journal article" date="2019" name="Int. J. Syst. Evol. Microbiol.">
        <title>The Global Catalogue of Microorganisms (GCM) 10K type strain sequencing project: providing services to taxonomists for standard genome sequencing and annotation.</title>
        <authorList>
            <consortium name="The Broad Institute Genomics Platform"/>
            <consortium name="The Broad Institute Genome Sequencing Center for Infectious Disease"/>
            <person name="Wu L."/>
            <person name="Ma J."/>
        </authorList>
    </citation>
    <scope>NUCLEOTIDE SEQUENCE [LARGE SCALE GENOMIC DNA]</scope>
    <source>
        <strain evidence="4">JCM 4733</strain>
    </source>
</reference>
<feature type="domain" description="Ricin B lectin" evidence="2">
    <location>
        <begin position="252"/>
        <end position="379"/>
    </location>
</feature>
<evidence type="ECO:0000313" key="4">
    <source>
        <dbReference type="Proteomes" id="UP000653644"/>
    </source>
</evidence>
<dbReference type="InterPro" id="IPR000772">
    <property type="entry name" value="Ricin_B_lectin"/>
</dbReference>
<accession>A0ABQ3DBJ6</accession>
<feature type="region of interest" description="Disordered" evidence="1">
    <location>
        <begin position="145"/>
        <end position="188"/>
    </location>
</feature>
<feature type="compositionally biased region" description="Basic and acidic residues" evidence="1">
    <location>
        <begin position="8"/>
        <end position="24"/>
    </location>
</feature>
<sequence length="379" mass="39043">MKSVRPGKGMEMKHREPQSGRSDDFAGAPDGEALWEGELPWTLPSPQGTAEALGEEAVGSSATGPATGAATRSATPAADPLPAEPGPDTGGGPQRRVRRPGRDTHEPTALKGHLAKPILTGAGLLSAVFLLTPMVYGLHEPAQTVQAGPQDRDPGQAPEGRFPAVTDASSAPRSSDAPNGDRIGKTGGHDRISAVAANAPTPVTELGETASAPQTAKPGVTHKPSATTPKPSPTTPKPATTTHHSSGSTDTVPGVGIFSHDSGRCIDVVGGEAVRGAALEIWDCLGKTSQRWTFPGDGTMRTLGMCVQLAGGSTDDGTPLVLADCNGGRAQQFRLNAAHDLVNSYADKCADVRDMQTANGTHLQLWSCGGTDNQKWSKT</sequence>
<dbReference type="PROSITE" id="PS50231">
    <property type="entry name" value="RICIN_B_LECTIN"/>
    <property type="match status" value="1"/>
</dbReference>
<evidence type="ECO:0000256" key="1">
    <source>
        <dbReference type="SAM" id="MobiDB-lite"/>
    </source>
</evidence>
<evidence type="ECO:0000259" key="2">
    <source>
        <dbReference type="SMART" id="SM00458"/>
    </source>
</evidence>
<comment type="caution">
    <text evidence="3">The sequence shown here is derived from an EMBL/GenBank/DDBJ whole genome shotgun (WGS) entry which is preliminary data.</text>
</comment>
<proteinExistence type="predicted"/>
<dbReference type="Pfam" id="PF00652">
    <property type="entry name" value="Ricin_B_lectin"/>
    <property type="match status" value="1"/>
</dbReference>
<dbReference type="InterPro" id="IPR035992">
    <property type="entry name" value="Ricin_B-like_lectins"/>
</dbReference>
<gene>
    <name evidence="3" type="ORF">GCM10010345_87910</name>
</gene>
<dbReference type="Proteomes" id="UP000653644">
    <property type="component" value="Unassembled WGS sequence"/>
</dbReference>
<keyword evidence="4" id="KW-1185">Reference proteome</keyword>
<organism evidence="3 4">
    <name type="scientific">Streptomyces canarius</name>
    <dbReference type="NCBI Taxonomy" id="285453"/>
    <lineage>
        <taxon>Bacteria</taxon>
        <taxon>Bacillati</taxon>
        <taxon>Actinomycetota</taxon>
        <taxon>Actinomycetes</taxon>
        <taxon>Kitasatosporales</taxon>
        <taxon>Streptomycetaceae</taxon>
        <taxon>Streptomyces</taxon>
    </lineage>
</organism>
<dbReference type="SMART" id="SM00458">
    <property type="entry name" value="RICIN"/>
    <property type="match status" value="1"/>
</dbReference>
<dbReference type="EMBL" id="BMVN01000077">
    <property type="protein sequence ID" value="GHA71154.1"/>
    <property type="molecule type" value="Genomic_DNA"/>
</dbReference>
<feature type="region of interest" description="Disordered" evidence="1">
    <location>
        <begin position="206"/>
        <end position="255"/>
    </location>
</feature>